<accession>A0A9D4L0N8</accession>
<sequence length="62" mass="7513">MTYNRVIRGDRSDGQTEQVMDNEFQQLLRQVQALQVPRSIHPTLRLRDLDDSHRHRRHYTDI</sequence>
<evidence type="ECO:0000313" key="2">
    <source>
        <dbReference type="Proteomes" id="UP000828390"/>
    </source>
</evidence>
<gene>
    <name evidence="1" type="ORF">DPMN_091535</name>
</gene>
<organism evidence="1 2">
    <name type="scientific">Dreissena polymorpha</name>
    <name type="common">Zebra mussel</name>
    <name type="synonym">Mytilus polymorpha</name>
    <dbReference type="NCBI Taxonomy" id="45954"/>
    <lineage>
        <taxon>Eukaryota</taxon>
        <taxon>Metazoa</taxon>
        <taxon>Spiralia</taxon>
        <taxon>Lophotrochozoa</taxon>
        <taxon>Mollusca</taxon>
        <taxon>Bivalvia</taxon>
        <taxon>Autobranchia</taxon>
        <taxon>Heteroconchia</taxon>
        <taxon>Euheterodonta</taxon>
        <taxon>Imparidentia</taxon>
        <taxon>Neoheterodontei</taxon>
        <taxon>Myida</taxon>
        <taxon>Dreissenoidea</taxon>
        <taxon>Dreissenidae</taxon>
        <taxon>Dreissena</taxon>
    </lineage>
</organism>
<keyword evidence="2" id="KW-1185">Reference proteome</keyword>
<protein>
    <submittedName>
        <fullName evidence="1">Uncharacterized protein</fullName>
    </submittedName>
</protein>
<proteinExistence type="predicted"/>
<evidence type="ECO:0000313" key="1">
    <source>
        <dbReference type="EMBL" id="KAH3849139.1"/>
    </source>
</evidence>
<dbReference type="AlphaFoldDB" id="A0A9D4L0N8"/>
<reference evidence="1" key="2">
    <citation type="submission" date="2020-11" db="EMBL/GenBank/DDBJ databases">
        <authorList>
            <person name="McCartney M.A."/>
            <person name="Auch B."/>
            <person name="Kono T."/>
            <person name="Mallez S."/>
            <person name="Becker A."/>
            <person name="Gohl D.M."/>
            <person name="Silverstein K.A.T."/>
            <person name="Koren S."/>
            <person name="Bechman K.B."/>
            <person name="Herman A."/>
            <person name="Abrahante J.E."/>
            <person name="Garbe J."/>
        </authorList>
    </citation>
    <scope>NUCLEOTIDE SEQUENCE</scope>
    <source>
        <strain evidence="1">Duluth1</strain>
        <tissue evidence="1">Whole animal</tissue>
    </source>
</reference>
<dbReference type="Proteomes" id="UP000828390">
    <property type="component" value="Unassembled WGS sequence"/>
</dbReference>
<dbReference type="EMBL" id="JAIWYP010000003">
    <property type="protein sequence ID" value="KAH3849139.1"/>
    <property type="molecule type" value="Genomic_DNA"/>
</dbReference>
<name>A0A9D4L0N8_DREPO</name>
<reference evidence="1" key="1">
    <citation type="journal article" date="2019" name="bioRxiv">
        <title>The Genome of the Zebra Mussel, Dreissena polymorpha: A Resource for Invasive Species Research.</title>
        <authorList>
            <person name="McCartney M.A."/>
            <person name="Auch B."/>
            <person name="Kono T."/>
            <person name="Mallez S."/>
            <person name="Zhang Y."/>
            <person name="Obille A."/>
            <person name="Becker A."/>
            <person name="Abrahante J.E."/>
            <person name="Garbe J."/>
            <person name="Badalamenti J.P."/>
            <person name="Herman A."/>
            <person name="Mangelson H."/>
            <person name="Liachko I."/>
            <person name="Sullivan S."/>
            <person name="Sone E.D."/>
            <person name="Koren S."/>
            <person name="Silverstein K.A.T."/>
            <person name="Beckman K.B."/>
            <person name="Gohl D.M."/>
        </authorList>
    </citation>
    <scope>NUCLEOTIDE SEQUENCE</scope>
    <source>
        <strain evidence="1">Duluth1</strain>
        <tissue evidence="1">Whole animal</tissue>
    </source>
</reference>
<comment type="caution">
    <text evidence="1">The sequence shown here is derived from an EMBL/GenBank/DDBJ whole genome shotgun (WGS) entry which is preliminary data.</text>
</comment>